<dbReference type="PANTHER" id="PTHR47214:SF1">
    <property type="entry name" value="PROTEIN ROUGH SHEATH 2 HOMOLOG"/>
    <property type="match status" value="1"/>
</dbReference>
<feature type="compositionally biased region" description="Basic residues" evidence="2">
    <location>
        <begin position="53"/>
        <end position="62"/>
    </location>
</feature>
<evidence type="ECO:0000256" key="1">
    <source>
        <dbReference type="SAM" id="Coils"/>
    </source>
</evidence>
<dbReference type="EMBL" id="JAMYWD010000004">
    <property type="protein sequence ID" value="KAJ4973238.1"/>
    <property type="molecule type" value="Genomic_DNA"/>
</dbReference>
<sequence length="247" mass="28690">MGLGLGGRKLSFDILTNDGFINDEFLLYRSNSDPLRQNGRNRDLSSLRDQTNRRKQKNKSSKKISPSIEEVPITDKAVDSVFDNHEVFYYENGSCTNGLVSNFTTVSPSMSLSLSLTDLTMVDPVSSEIRLNQSRFLLVRQFATLVQYCKYLEEGKQSWLHHKKEVMWRLSRLEQQLESEKNNKKMKKMEEVKTKIRCLREEEDGIRMYHVYILRGRLPEIEFEHPNCVPLSSNAEFSIDYKGLGYT</sequence>
<evidence type="ECO:0000256" key="2">
    <source>
        <dbReference type="SAM" id="MobiDB-lite"/>
    </source>
</evidence>
<dbReference type="OrthoDB" id="2143914at2759"/>
<dbReference type="AlphaFoldDB" id="A0A9Q0KMC4"/>
<feature type="coiled-coil region" evidence="1">
    <location>
        <begin position="163"/>
        <end position="202"/>
    </location>
</feature>
<evidence type="ECO:0000313" key="4">
    <source>
        <dbReference type="Proteomes" id="UP001141806"/>
    </source>
</evidence>
<accession>A0A9Q0KMC4</accession>
<reference evidence="3" key="1">
    <citation type="journal article" date="2023" name="Plant J.">
        <title>The genome of the king protea, Protea cynaroides.</title>
        <authorList>
            <person name="Chang J."/>
            <person name="Duong T.A."/>
            <person name="Schoeman C."/>
            <person name="Ma X."/>
            <person name="Roodt D."/>
            <person name="Barker N."/>
            <person name="Li Z."/>
            <person name="Van de Peer Y."/>
            <person name="Mizrachi E."/>
        </authorList>
    </citation>
    <scope>NUCLEOTIDE SEQUENCE</scope>
    <source>
        <tissue evidence="3">Young leaves</tissue>
    </source>
</reference>
<comment type="caution">
    <text evidence="3">The sequence shown here is derived from an EMBL/GenBank/DDBJ whole genome shotgun (WGS) entry which is preliminary data.</text>
</comment>
<keyword evidence="1" id="KW-0175">Coiled coil</keyword>
<keyword evidence="4" id="KW-1185">Reference proteome</keyword>
<name>A0A9Q0KMC4_9MAGN</name>
<evidence type="ECO:0000313" key="3">
    <source>
        <dbReference type="EMBL" id="KAJ4973238.1"/>
    </source>
</evidence>
<gene>
    <name evidence="3" type="ORF">NE237_006412</name>
</gene>
<proteinExistence type="predicted"/>
<feature type="region of interest" description="Disordered" evidence="2">
    <location>
        <begin position="37"/>
        <end position="66"/>
    </location>
</feature>
<protein>
    <submittedName>
        <fullName evidence="3">Uncharacterized protein</fullName>
    </submittedName>
</protein>
<organism evidence="3 4">
    <name type="scientific">Protea cynaroides</name>
    <dbReference type="NCBI Taxonomy" id="273540"/>
    <lineage>
        <taxon>Eukaryota</taxon>
        <taxon>Viridiplantae</taxon>
        <taxon>Streptophyta</taxon>
        <taxon>Embryophyta</taxon>
        <taxon>Tracheophyta</taxon>
        <taxon>Spermatophyta</taxon>
        <taxon>Magnoliopsida</taxon>
        <taxon>Proteales</taxon>
        <taxon>Proteaceae</taxon>
        <taxon>Protea</taxon>
    </lineage>
</organism>
<dbReference type="InterPro" id="IPR052844">
    <property type="entry name" value="Leaf_Dev_Regulator"/>
</dbReference>
<feature type="compositionally biased region" description="Basic and acidic residues" evidence="2">
    <location>
        <begin position="40"/>
        <end position="52"/>
    </location>
</feature>
<dbReference type="PANTHER" id="PTHR47214">
    <property type="entry name" value="PROTEIN ROUGH SHEATH 2 HOMOLOG"/>
    <property type="match status" value="1"/>
</dbReference>
<dbReference type="Proteomes" id="UP001141806">
    <property type="component" value="Unassembled WGS sequence"/>
</dbReference>